<dbReference type="PROSITE" id="PS51999">
    <property type="entry name" value="ZF_GRF"/>
    <property type="match status" value="1"/>
</dbReference>
<evidence type="ECO:0000259" key="7">
    <source>
        <dbReference type="PROSITE" id="PS51999"/>
    </source>
</evidence>
<keyword evidence="8" id="KW-1185">Reference proteome</keyword>
<dbReference type="KEGG" id="rsz:130495848"/>
<evidence type="ECO:0000313" key="8">
    <source>
        <dbReference type="Proteomes" id="UP000504610"/>
    </source>
</evidence>
<evidence type="ECO:0000256" key="3">
    <source>
        <dbReference type="ARBA" id="ARBA00022833"/>
    </source>
</evidence>
<evidence type="ECO:0000313" key="9">
    <source>
        <dbReference type="RefSeq" id="XP_018436245.1"/>
    </source>
</evidence>
<dbReference type="Proteomes" id="UP000504610">
    <property type="component" value="Chromosome 6"/>
</dbReference>
<dbReference type="RefSeq" id="XP_056841641.1">
    <property type="nucleotide sequence ID" value="XM_056985661.1"/>
</dbReference>
<dbReference type="RefSeq" id="XP_056843379.1">
    <property type="nucleotide sequence ID" value="XM_056987399.1"/>
</dbReference>
<keyword evidence="6" id="KW-1133">Transmembrane helix</keyword>
<dbReference type="RefSeq" id="XP_018436245.1">
    <property type="nucleotide sequence ID" value="XM_018580743.1"/>
</dbReference>
<name>A0A6J0JKS1_RAPSA</name>
<accession>A0A6J0JKS1</accession>
<dbReference type="InterPro" id="IPR010666">
    <property type="entry name" value="Znf_GRF"/>
</dbReference>
<dbReference type="GeneID" id="108808629"/>
<reference evidence="8" key="1">
    <citation type="journal article" date="2019" name="Database">
        <title>The radish genome database (RadishGD): an integrated information resource for radish genomics.</title>
        <authorList>
            <person name="Yu H.J."/>
            <person name="Baek S."/>
            <person name="Lee Y.J."/>
            <person name="Cho A."/>
            <person name="Mun J.H."/>
        </authorList>
    </citation>
    <scope>NUCLEOTIDE SEQUENCE [LARGE SCALE GENOMIC DNA]</scope>
    <source>
        <strain evidence="8">cv. WK10039</strain>
    </source>
</reference>
<evidence type="ECO:0000313" key="10">
    <source>
        <dbReference type="RefSeq" id="XP_056841641.1"/>
    </source>
</evidence>
<dbReference type="PANTHER" id="PTHR33248">
    <property type="entry name" value="ZINC ION-BINDING PROTEIN"/>
    <property type="match status" value="1"/>
</dbReference>
<dbReference type="GO" id="GO:0008270">
    <property type="term" value="F:zinc ion binding"/>
    <property type="evidence" value="ECO:0007669"/>
    <property type="project" value="UniProtKB-KW"/>
</dbReference>
<reference evidence="9 10" key="2">
    <citation type="submission" date="2025-04" db="UniProtKB">
        <authorList>
            <consortium name="RefSeq"/>
        </authorList>
    </citation>
    <scope>IDENTIFICATION</scope>
    <source>
        <tissue evidence="9 10">Leaf</tissue>
    </source>
</reference>
<dbReference type="AlphaFoldDB" id="A0A6J0JKS1"/>
<proteinExistence type="predicted"/>
<evidence type="ECO:0000256" key="2">
    <source>
        <dbReference type="ARBA" id="ARBA00022771"/>
    </source>
</evidence>
<dbReference type="Proteomes" id="UP000504610">
    <property type="component" value="Chromosome 4"/>
</dbReference>
<feature type="coiled-coil region" evidence="5">
    <location>
        <begin position="85"/>
        <end position="112"/>
    </location>
</feature>
<feature type="transmembrane region" description="Helical" evidence="6">
    <location>
        <begin position="111"/>
        <end position="132"/>
    </location>
</feature>
<evidence type="ECO:0000256" key="5">
    <source>
        <dbReference type="SAM" id="Coils"/>
    </source>
</evidence>
<keyword evidence="1" id="KW-0479">Metal-binding</keyword>
<feature type="domain" description="GRF-type" evidence="7">
    <location>
        <begin position="20"/>
        <end position="59"/>
    </location>
</feature>
<evidence type="ECO:0000256" key="6">
    <source>
        <dbReference type="SAM" id="Phobius"/>
    </source>
</evidence>
<evidence type="ECO:0000313" key="11">
    <source>
        <dbReference type="RefSeq" id="XP_056843379.1"/>
    </source>
</evidence>
<gene>
    <name evidence="9" type="primary">LOC108808629</name>
    <name evidence="10" type="synonym">LOC130494848</name>
    <name evidence="11" type="synonym">LOC130495848</name>
</gene>
<keyword evidence="3" id="KW-0862">Zinc</keyword>
<dbReference type="KEGG" id="rsz:108808629"/>
<organism evidence="8 9">
    <name type="scientific">Raphanus sativus</name>
    <name type="common">Radish</name>
    <name type="synonym">Raphanus raphanistrum var. sativus</name>
    <dbReference type="NCBI Taxonomy" id="3726"/>
    <lineage>
        <taxon>Eukaryota</taxon>
        <taxon>Viridiplantae</taxon>
        <taxon>Streptophyta</taxon>
        <taxon>Embryophyta</taxon>
        <taxon>Tracheophyta</taxon>
        <taxon>Spermatophyta</taxon>
        <taxon>Magnoliopsida</taxon>
        <taxon>eudicotyledons</taxon>
        <taxon>Gunneridae</taxon>
        <taxon>Pentapetalae</taxon>
        <taxon>rosids</taxon>
        <taxon>malvids</taxon>
        <taxon>Brassicales</taxon>
        <taxon>Brassicaceae</taxon>
        <taxon>Brassiceae</taxon>
        <taxon>Raphanus</taxon>
    </lineage>
</organism>
<dbReference type="KEGG" id="rsz:130494848"/>
<keyword evidence="6" id="KW-0812">Transmembrane</keyword>
<keyword evidence="5" id="KW-0175">Coiled coil</keyword>
<evidence type="ECO:0000256" key="1">
    <source>
        <dbReference type="ARBA" id="ARBA00022723"/>
    </source>
</evidence>
<protein>
    <submittedName>
        <fullName evidence="9 10">Uncharacterized protein At1g43920, Chloroplastic-like</fullName>
    </submittedName>
</protein>
<keyword evidence="6" id="KW-0472">Membrane</keyword>
<keyword evidence="2 4" id="KW-0863">Zinc-finger</keyword>
<evidence type="ECO:0000256" key="4">
    <source>
        <dbReference type="PROSITE-ProRule" id="PRU01343"/>
    </source>
</evidence>
<dbReference type="Proteomes" id="UP000504610">
    <property type="component" value="Chromosome 5"/>
</dbReference>
<sequence length="156" mass="17955">MSSSSEINHGGEIRGFPVKCECGLRVKPYLLKIQENPGRPFYRCITKKDGHLFKWVEDAVCEEVEDAIPKIEIIGRKLTNTITEVDELKTLIKDLKEGVARSEMEIKKWKALMMFFDVSSMYVMYVDIVVVFEFAFDIVVVFQCTGYGNETFMFVS</sequence>
<dbReference type="OrthoDB" id="1078464at2759"/>